<evidence type="ECO:0000259" key="5">
    <source>
        <dbReference type="PROSITE" id="PS51755"/>
    </source>
</evidence>
<dbReference type="CDD" id="cd00383">
    <property type="entry name" value="trans_reg_C"/>
    <property type="match status" value="1"/>
</dbReference>
<dbReference type="Pfam" id="PF00486">
    <property type="entry name" value="Trans_reg_C"/>
    <property type="match status" value="1"/>
</dbReference>
<dbReference type="PATRIC" id="fig|1158614.3.peg.3876"/>
<evidence type="ECO:0000313" key="6">
    <source>
        <dbReference type="EMBL" id="EOI53930.1"/>
    </source>
</evidence>
<name>R2V881_9ENTE</name>
<dbReference type="Gene3D" id="1.10.10.10">
    <property type="entry name" value="Winged helix-like DNA-binding domain superfamily/Winged helix DNA-binding domain"/>
    <property type="match status" value="1"/>
</dbReference>
<keyword evidence="1" id="KW-0805">Transcription regulation</keyword>
<dbReference type="InterPro" id="IPR016032">
    <property type="entry name" value="Sig_transdc_resp-reg_C-effctor"/>
</dbReference>
<keyword evidence="3" id="KW-0804">Transcription</keyword>
<evidence type="ECO:0000313" key="8">
    <source>
        <dbReference type="Proteomes" id="UP000013750"/>
    </source>
</evidence>
<dbReference type="SUPFAM" id="SSF46894">
    <property type="entry name" value="C-terminal effector domain of the bipartite response regulators"/>
    <property type="match status" value="1"/>
</dbReference>
<dbReference type="Proteomes" id="UP000014160">
    <property type="component" value="Unassembled WGS sequence"/>
</dbReference>
<feature type="domain" description="OmpR/PhoB-type" evidence="5">
    <location>
        <begin position="143"/>
        <end position="245"/>
    </location>
</feature>
<gene>
    <name evidence="7" type="ORF">I592_00079</name>
    <name evidence="6" type="ORF">UKC_03883</name>
</gene>
<reference evidence="7 9" key="2">
    <citation type="submission" date="2013-03" db="EMBL/GenBank/DDBJ databases">
        <title>The Genome Sequence of Enterococcus gilvus ATCC BAA-350 (PacBio/Illumina hybrid assembly).</title>
        <authorList>
            <consortium name="The Broad Institute Genomics Platform"/>
            <consortium name="The Broad Institute Genome Sequencing Center for Infectious Disease"/>
            <person name="Earl A."/>
            <person name="Russ C."/>
            <person name="Gilmore M."/>
            <person name="Surin D."/>
            <person name="Walker B."/>
            <person name="Young S."/>
            <person name="Zeng Q."/>
            <person name="Gargeya S."/>
            <person name="Fitzgerald M."/>
            <person name="Haas B."/>
            <person name="Abouelleil A."/>
            <person name="Allen A.W."/>
            <person name="Alvarado L."/>
            <person name="Arachchi H.M."/>
            <person name="Berlin A.M."/>
            <person name="Chapman S.B."/>
            <person name="Gainer-Dewar J."/>
            <person name="Goldberg J."/>
            <person name="Griggs A."/>
            <person name="Gujja S."/>
            <person name="Hansen M."/>
            <person name="Howarth C."/>
            <person name="Imamovic A."/>
            <person name="Ireland A."/>
            <person name="Larimer J."/>
            <person name="McCowan C."/>
            <person name="Murphy C."/>
            <person name="Pearson M."/>
            <person name="Poon T.W."/>
            <person name="Priest M."/>
            <person name="Roberts A."/>
            <person name="Saif S."/>
            <person name="Shea T."/>
            <person name="Sisk P."/>
            <person name="Sykes S."/>
            <person name="Wortman J."/>
            <person name="Nusbaum C."/>
            <person name="Birren B."/>
        </authorList>
    </citation>
    <scope>NUCLEOTIDE SEQUENCE [LARGE SCALE GENOMIC DNA]</scope>
    <source>
        <strain evidence="7 9">ATCC BAA-350</strain>
    </source>
</reference>
<dbReference type="GO" id="GO:0003677">
    <property type="term" value="F:DNA binding"/>
    <property type="evidence" value="ECO:0007669"/>
    <property type="project" value="UniProtKB-UniRule"/>
</dbReference>
<dbReference type="OrthoDB" id="2191990at2"/>
<evidence type="ECO:0000256" key="1">
    <source>
        <dbReference type="ARBA" id="ARBA00023015"/>
    </source>
</evidence>
<evidence type="ECO:0000256" key="3">
    <source>
        <dbReference type="ARBA" id="ARBA00023163"/>
    </source>
</evidence>
<reference evidence="6 8" key="1">
    <citation type="submission" date="2013-02" db="EMBL/GenBank/DDBJ databases">
        <title>The Genome Sequence of Enterococcus gilvus ATCC BAA-350.</title>
        <authorList>
            <consortium name="The Broad Institute Genome Sequencing Platform"/>
            <consortium name="The Broad Institute Genome Sequencing Center for Infectious Disease"/>
            <person name="Earl A.M."/>
            <person name="Gilmore M.S."/>
            <person name="Lebreton F."/>
            <person name="Walker B."/>
            <person name="Young S.K."/>
            <person name="Zeng Q."/>
            <person name="Gargeya S."/>
            <person name="Fitzgerald M."/>
            <person name="Haas B."/>
            <person name="Abouelleil A."/>
            <person name="Alvarado L."/>
            <person name="Arachchi H.M."/>
            <person name="Berlin A.M."/>
            <person name="Chapman S.B."/>
            <person name="Dewar J."/>
            <person name="Goldberg J."/>
            <person name="Griggs A."/>
            <person name="Gujja S."/>
            <person name="Hansen M."/>
            <person name="Howarth C."/>
            <person name="Imamovic A."/>
            <person name="Larimer J."/>
            <person name="McCowan C."/>
            <person name="Murphy C."/>
            <person name="Neiman D."/>
            <person name="Pearson M."/>
            <person name="Priest M."/>
            <person name="Roberts A."/>
            <person name="Saif S."/>
            <person name="Shea T."/>
            <person name="Sisk P."/>
            <person name="Sykes S."/>
            <person name="Wortman J."/>
            <person name="Nusbaum C."/>
            <person name="Birren B."/>
        </authorList>
    </citation>
    <scope>NUCLEOTIDE SEQUENCE [LARGE SCALE GENOMIC DNA]</scope>
    <source>
        <strain evidence="6 8">ATCC BAA-350</strain>
    </source>
</reference>
<proteinExistence type="predicted"/>
<sequence>MNRILILTKNILAEQEIQQKLQVLNYEVYCSAAVFEYCSHQLKQLDLFKYFPNVILSESICESEITKILPLLKEYPLNVIRKVETKLTELEQTYLEGEQLHAIISTSDSSDELRECMYKLKKRMEESGEQAANDKVVQLSGKVSLLHAQPSKALELTTEEALKLNDAMHRLSQTEMKILSILLNAGNHVVTRETICQKVWNEEPSNSHLASLSNTISRIRTKFEHVDIGNEAIHTMWGRGYRINQELLKKIQKDENINRFLKNG</sequence>
<evidence type="ECO:0000313" key="9">
    <source>
        <dbReference type="Proteomes" id="UP000014160"/>
    </source>
</evidence>
<dbReference type="RefSeq" id="WP_010782211.1">
    <property type="nucleotide sequence ID" value="NZ_ASWH01000001.1"/>
</dbReference>
<protein>
    <recommendedName>
        <fullName evidence="5">OmpR/PhoB-type domain-containing protein</fullName>
    </recommendedName>
</protein>
<organism evidence="6 8">
    <name type="scientific">Enterococcus gilvus ATCC BAA-350</name>
    <dbReference type="NCBI Taxonomy" id="1158614"/>
    <lineage>
        <taxon>Bacteria</taxon>
        <taxon>Bacillati</taxon>
        <taxon>Bacillota</taxon>
        <taxon>Bacilli</taxon>
        <taxon>Lactobacillales</taxon>
        <taxon>Enterococcaceae</taxon>
        <taxon>Enterococcus</taxon>
    </lineage>
</organism>
<dbReference type="InterPro" id="IPR036388">
    <property type="entry name" value="WH-like_DNA-bd_sf"/>
</dbReference>
<dbReference type="GO" id="GO:0006355">
    <property type="term" value="P:regulation of DNA-templated transcription"/>
    <property type="evidence" value="ECO:0007669"/>
    <property type="project" value="InterPro"/>
</dbReference>
<evidence type="ECO:0000313" key="7">
    <source>
        <dbReference type="EMBL" id="EOW80795.1"/>
    </source>
</evidence>
<feature type="DNA-binding region" description="OmpR/PhoB-type" evidence="4">
    <location>
        <begin position="143"/>
        <end position="245"/>
    </location>
</feature>
<dbReference type="AlphaFoldDB" id="R2V881"/>
<dbReference type="HOGENOM" id="CLU_088180_0_0_9"/>
<keyword evidence="9" id="KW-1185">Reference proteome</keyword>
<dbReference type="EMBL" id="ASWH01000001">
    <property type="protein sequence ID" value="EOW80795.1"/>
    <property type="molecule type" value="Genomic_DNA"/>
</dbReference>
<dbReference type="EMBL" id="AJDQ01000012">
    <property type="protein sequence ID" value="EOI53930.1"/>
    <property type="molecule type" value="Genomic_DNA"/>
</dbReference>
<accession>R2V881</accession>
<keyword evidence="2 4" id="KW-0238">DNA-binding</keyword>
<dbReference type="PROSITE" id="PS51755">
    <property type="entry name" value="OMPR_PHOB"/>
    <property type="match status" value="1"/>
</dbReference>
<dbReference type="SMART" id="SM00862">
    <property type="entry name" value="Trans_reg_C"/>
    <property type="match status" value="1"/>
</dbReference>
<dbReference type="GO" id="GO:0000160">
    <property type="term" value="P:phosphorelay signal transduction system"/>
    <property type="evidence" value="ECO:0007669"/>
    <property type="project" value="InterPro"/>
</dbReference>
<evidence type="ECO:0000256" key="2">
    <source>
        <dbReference type="ARBA" id="ARBA00023125"/>
    </source>
</evidence>
<dbReference type="eggNOG" id="COG0745">
    <property type="taxonomic scope" value="Bacteria"/>
</dbReference>
<comment type="caution">
    <text evidence="6">The sequence shown here is derived from an EMBL/GenBank/DDBJ whole genome shotgun (WGS) entry which is preliminary data.</text>
</comment>
<dbReference type="Proteomes" id="UP000013750">
    <property type="component" value="Unassembled WGS sequence"/>
</dbReference>
<dbReference type="InterPro" id="IPR001867">
    <property type="entry name" value="OmpR/PhoB-type_DNA-bd"/>
</dbReference>
<evidence type="ECO:0000256" key="4">
    <source>
        <dbReference type="PROSITE-ProRule" id="PRU01091"/>
    </source>
</evidence>